<name>A0AAV3RCM0_LITER</name>
<sequence length="198" mass="22115">MKIFCLHFLLVLFISINQAFISESTQPSNTNFIKSSCKVTRYPALCIHCLSIYANKIQENELQLAQAALEVSLSKAKSTTMFVYKLAKAKGMKPRTSQAVKDCMDTMSDSMDQISKSIKEMSRVRRGGSGQDFMWHMSNVETWVSAALTDENTCLDGFSGGFVFGKVKVAVRRRIVYVAQVTSNALALVNRFAARHPH</sequence>
<dbReference type="Gene3D" id="1.20.140.40">
    <property type="entry name" value="Invertase/pectin methylesterase inhibitor family protein"/>
    <property type="match status" value="1"/>
</dbReference>
<dbReference type="EMBL" id="BAABME010008659">
    <property type="protein sequence ID" value="GAA0173559.1"/>
    <property type="molecule type" value="Genomic_DNA"/>
</dbReference>
<keyword evidence="5" id="KW-1185">Reference proteome</keyword>
<proteinExistence type="predicted"/>
<protein>
    <recommendedName>
        <fullName evidence="3">Pectinesterase inhibitor domain-containing protein</fullName>
    </recommendedName>
</protein>
<dbReference type="NCBIfam" id="TIGR01614">
    <property type="entry name" value="PME_inhib"/>
    <property type="match status" value="1"/>
</dbReference>
<dbReference type="FunFam" id="1.20.140.40:FF:000005">
    <property type="entry name" value="Pectin methylesterase inhibitor 1"/>
    <property type="match status" value="1"/>
</dbReference>
<dbReference type="InterPro" id="IPR051955">
    <property type="entry name" value="PME_Inhibitor"/>
</dbReference>
<evidence type="ECO:0000313" key="4">
    <source>
        <dbReference type="EMBL" id="GAA0173559.1"/>
    </source>
</evidence>
<comment type="caution">
    <text evidence="4">The sequence shown here is derived from an EMBL/GenBank/DDBJ whole genome shotgun (WGS) entry which is preliminary data.</text>
</comment>
<evidence type="ECO:0000256" key="1">
    <source>
        <dbReference type="ARBA" id="ARBA00022729"/>
    </source>
</evidence>
<dbReference type="Pfam" id="PF04043">
    <property type="entry name" value="PMEI"/>
    <property type="match status" value="1"/>
</dbReference>
<gene>
    <name evidence="4" type="ORF">LIER_27148</name>
</gene>
<dbReference type="AlphaFoldDB" id="A0AAV3RCM0"/>
<evidence type="ECO:0000313" key="5">
    <source>
        <dbReference type="Proteomes" id="UP001454036"/>
    </source>
</evidence>
<dbReference type="SMART" id="SM00856">
    <property type="entry name" value="PMEI"/>
    <property type="match status" value="1"/>
</dbReference>
<evidence type="ECO:0000259" key="3">
    <source>
        <dbReference type="SMART" id="SM00856"/>
    </source>
</evidence>
<dbReference type="InterPro" id="IPR035513">
    <property type="entry name" value="Invertase/methylesterase_inhib"/>
</dbReference>
<organism evidence="4 5">
    <name type="scientific">Lithospermum erythrorhizon</name>
    <name type="common">Purple gromwell</name>
    <name type="synonym">Lithospermum officinale var. erythrorhizon</name>
    <dbReference type="NCBI Taxonomy" id="34254"/>
    <lineage>
        <taxon>Eukaryota</taxon>
        <taxon>Viridiplantae</taxon>
        <taxon>Streptophyta</taxon>
        <taxon>Embryophyta</taxon>
        <taxon>Tracheophyta</taxon>
        <taxon>Spermatophyta</taxon>
        <taxon>Magnoliopsida</taxon>
        <taxon>eudicotyledons</taxon>
        <taxon>Gunneridae</taxon>
        <taxon>Pentapetalae</taxon>
        <taxon>asterids</taxon>
        <taxon>lamiids</taxon>
        <taxon>Boraginales</taxon>
        <taxon>Boraginaceae</taxon>
        <taxon>Boraginoideae</taxon>
        <taxon>Lithospermeae</taxon>
        <taxon>Lithospermum</taxon>
    </lineage>
</organism>
<feature type="chain" id="PRO_5043954781" description="Pectinesterase inhibitor domain-containing protein" evidence="2">
    <location>
        <begin position="20"/>
        <end position="198"/>
    </location>
</feature>
<dbReference type="InterPro" id="IPR006501">
    <property type="entry name" value="Pectinesterase_inhib_dom"/>
</dbReference>
<accession>A0AAV3RCM0</accession>
<dbReference type="SUPFAM" id="SSF101148">
    <property type="entry name" value="Plant invertase/pectin methylesterase inhibitor"/>
    <property type="match status" value="1"/>
</dbReference>
<reference evidence="4 5" key="1">
    <citation type="submission" date="2024-01" db="EMBL/GenBank/DDBJ databases">
        <title>The complete chloroplast genome sequence of Lithospermum erythrorhizon: insights into the phylogenetic relationship among Boraginaceae species and the maternal lineages of purple gromwells.</title>
        <authorList>
            <person name="Okada T."/>
            <person name="Watanabe K."/>
        </authorList>
    </citation>
    <scope>NUCLEOTIDE SEQUENCE [LARGE SCALE GENOMIC DNA]</scope>
</reference>
<keyword evidence="1 2" id="KW-0732">Signal</keyword>
<feature type="domain" description="Pectinesterase inhibitor" evidence="3">
    <location>
        <begin position="28"/>
        <end position="188"/>
    </location>
</feature>
<dbReference type="PANTHER" id="PTHR31080:SF207">
    <property type="entry name" value="PECTINESTERASE INHIBITOR 9"/>
    <property type="match status" value="1"/>
</dbReference>
<dbReference type="GO" id="GO:0046910">
    <property type="term" value="F:pectinesterase inhibitor activity"/>
    <property type="evidence" value="ECO:0007669"/>
    <property type="project" value="UniProtKB-ARBA"/>
</dbReference>
<dbReference type="Proteomes" id="UP001454036">
    <property type="component" value="Unassembled WGS sequence"/>
</dbReference>
<dbReference type="CDD" id="cd15798">
    <property type="entry name" value="PMEI-like_3"/>
    <property type="match status" value="1"/>
</dbReference>
<feature type="signal peptide" evidence="2">
    <location>
        <begin position="1"/>
        <end position="19"/>
    </location>
</feature>
<dbReference type="PANTHER" id="PTHR31080">
    <property type="entry name" value="PECTINESTERASE INHIBITOR-LIKE"/>
    <property type="match status" value="1"/>
</dbReference>
<evidence type="ECO:0000256" key="2">
    <source>
        <dbReference type="SAM" id="SignalP"/>
    </source>
</evidence>